<dbReference type="Gene3D" id="1.10.510.10">
    <property type="entry name" value="Transferase(Phosphotransferase) domain 1"/>
    <property type="match status" value="2"/>
</dbReference>
<gene>
    <name evidence="1" type="ORF">FIU01_08280</name>
</gene>
<dbReference type="Proteomes" id="UP000311008">
    <property type="component" value="Chromosome"/>
</dbReference>
<dbReference type="EMBL" id="CP040946">
    <property type="protein sequence ID" value="QDC44525.1"/>
    <property type="molecule type" value="Genomic_DNA"/>
</dbReference>
<evidence type="ECO:0000313" key="1">
    <source>
        <dbReference type="EMBL" id="QDC44525.1"/>
    </source>
</evidence>
<organism evidence="1 2">
    <name type="scientific">Methylophilus medardicus</name>
    <dbReference type="NCBI Taxonomy" id="2588534"/>
    <lineage>
        <taxon>Bacteria</taxon>
        <taxon>Pseudomonadati</taxon>
        <taxon>Pseudomonadota</taxon>
        <taxon>Betaproteobacteria</taxon>
        <taxon>Nitrosomonadales</taxon>
        <taxon>Methylophilaceae</taxon>
        <taxon>Methylophilus</taxon>
    </lineage>
</organism>
<proteinExistence type="predicted"/>
<dbReference type="Pfam" id="PF06293">
    <property type="entry name" value="Kdo"/>
    <property type="match status" value="1"/>
</dbReference>
<dbReference type="SUPFAM" id="SSF56112">
    <property type="entry name" value="Protein kinase-like (PK-like)"/>
    <property type="match status" value="2"/>
</dbReference>
<accession>A0A5B8CUE1</accession>
<dbReference type="AlphaFoldDB" id="A0A5B8CUE1"/>
<protein>
    <submittedName>
        <fullName evidence="1">Uncharacterized protein</fullName>
    </submittedName>
</protein>
<keyword evidence="2" id="KW-1185">Reference proteome</keyword>
<reference evidence="2" key="1">
    <citation type="journal article" date="2019" name="ISME J.">
        <title>Evolution in action: habitat transition from sediment to the pelagial leads to genome streamlining in Methylophilaceae.</title>
        <authorList>
            <person name="Salcher M."/>
            <person name="Schaefle D."/>
            <person name="Kaspar M."/>
            <person name="Neuenschwander S.M."/>
            <person name="Ghai R."/>
        </authorList>
    </citation>
    <scope>NUCLEOTIDE SEQUENCE [LARGE SCALE GENOMIC DNA]</scope>
    <source>
        <strain evidence="2">MMS-M-51</strain>
    </source>
</reference>
<evidence type="ECO:0000313" key="2">
    <source>
        <dbReference type="Proteomes" id="UP000311008"/>
    </source>
</evidence>
<dbReference type="KEGG" id="mmec:FIU01_08280"/>
<dbReference type="InterPro" id="IPR011009">
    <property type="entry name" value="Kinase-like_dom_sf"/>
</dbReference>
<name>A0A5B8CUE1_9PROT</name>
<sequence>MSVVSPTVFALADCEVVDAASESIALAGHSPLTALTAVRVLPHRRWVFRAQWAGQAVFAKVFLGEQAQKYAARDAQGAGWLAQANIATPALLWQGQTENQRACVLIYAAIDSALDAGSGYRTLAPAARLHLLKQLVVALAAQHAAGLIQTDLHLKNFLLADDQVWSIDGDGIQRKTLHKRQAYRQLAELISKINVLDQHAWVASLLVTYEQARGWPATLAATTLLTWAKQMKVQEVARYVSHKIFRTCSDVTWQQTSHSAQAISTAGGLHVTDVPALEVAMHVGTILKAGNTSTVTHTQFQDQSVVIKRYNIKHWLHALSRAWRPSRAAASWRNAHRLQYYGMLTPSPLLMFEQRYGGMRGRAYFVSAFSPWPDALTFFAQCTDGSLRDQAIHQLVTLCYQWYLLKLSHGDLKASNLQVTDQGQIMVIDLDSMQQHRRSQMAVRAHAKDIRRLLQNWKADTSLYNALVKSFSLIYQDHTPLKLAGISI</sequence>
<dbReference type="RefSeq" id="WP_140003856.1">
    <property type="nucleotide sequence ID" value="NZ_CP040946.1"/>
</dbReference>
<dbReference type="OrthoDB" id="8532943at2"/>